<organism evidence="2 3">
    <name type="scientific">Cryomyces minteri</name>
    <dbReference type="NCBI Taxonomy" id="331657"/>
    <lineage>
        <taxon>Eukaryota</taxon>
        <taxon>Fungi</taxon>
        <taxon>Dikarya</taxon>
        <taxon>Ascomycota</taxon>
        <taxon>Pezizomycotina</taxon>
        <taxon>Dothideomycetes</taxon>
        <taxon>Dothideomycetes incertae sedis</taxon>
        <taxon>Cryomyces</taxon>
    </lineage>
</organism>
<dbReference type="Proteomes" id="UP000308768">
    <property type="component" value="Unassembled WGS sequence"/>
</dbReference>
<comment type="caution">
    <text evidence="2">The sequence shown here is derived from an EMBL/GenBank/DDBJ whole genome shotgun (WGS) entry which is preliminary data.</text>
</comment>
<feature type="region of interest" description="Disordered" evidence="1">
    <location>
        <begin position="409"/>
        <end position="453"/>
    </location>
</feature>
<evidence type="ECO:0000256" key="1">
    <source>
        <dbReference type="SAM" id="MobiDB-lite"/>
    </source>
</evidence>
<evidence type="ECO:0000313" key="2">
    <source>
        <dbReference type="EMBL" id="TKA75582.1"/>
    </source>
</evidence>
<dbReference type="PANTHER" id="PTHR39606:SF1">
    <property type="entry name" value="CELL SURFACE PROTEIN"/>
    <property type="match status" value="1"/>
</dbReference>
<feature type="compositionally biased region" description="Low complexity" evidence="1">
    <location>
        <begin position="181"/>
        <end position="200"/>
    </location>
</feature>
<feature type="compositionally biased region" description="Basic and acidic residues" evidence="1">
    <location>
        <begin position="270"/>
        <end position="282"/>
    </location>
</feature>
<dbReference type="OrthoDB" id="3945695at2759"/>
<feature type="compositionally biased region" description="Low complexity" evidence="1">
    <location>
        <begin position="474"/>
        <end position="495"/>
    </location>
</feature>
<feature type="compositionally biased region" description="Basic and acidic residues" evidence="1">
    <location>
        <begin position="409"/>
        <end position="420"/>
    </location>
</feature>
<proteinExistence type="predicted"/>
<feature type="compositionally biased region" description="Basic and acidic residues" evidence="1">
    <location>
        <begin position="527"/>
        <end position="550"/>
    </location>
</feature>
<keyword evidence="3" id="KW-1185">Reference proteome</keyword>
<sequence length="902" mass="92417">MDKLKKILSPGHNKDDDVLYGSGENSGSTTRGGGGSHHAGADEQLQSKPAAEKDSGMMRQILNPGDDKYDETRFGTTATAAGGASTGASNTSSSMRGAAGTDYSSVMDKLKKILSPGHNKDDDVLYGSGENSGSTTRGGGGSHHAGADEQLQSKPAAEKDSGMMRQILNPGDDKYDETRFGTTATAAGGASTGASNTSSSMRGAAGTDYSSGSGLGDTNKSLPHTPATGAGNGLTGQSLPDRSVGSGERSFPLSGGATTGSGAGTAALGGHHEHSHGGERGVRKDLVETYVGTALKHDHKGHGHHYEGDPCPAGTHEGMEGFPHFVPGPHATDTANRLDPHVSEGPTEHATSSTSGATGTSALPGMSGTSGMSGMTGTPGVSGTSSGQHHLGRDAAIGGVGAAAAGGLYERERGQREDVPRTSTSGLSGTTEATRTGHPSSTAGDASSQHHLGRDAGLAGVGAAAAGGAYEMGQARHSGTTGSGPASGTTGPHSSNLANIVDPRVQPQPEMMKDRTTAGPHQSDMMNKADPHVDSDLSKSQSGKDHHYGRDAAAAGGVGALGTGAYEASRKEREPREGASGGLPGNPYSTAPVDPRVDATPRSTAGQGHDSTRQDTTQTQSHKGRDAAAIGAAGAAGAGATHEYSKHEAEKAEKERMKELEKEQKHHTKEVEKEHERNQKLLEKEHEKQAKEHEKYVKEHEKKAHKGGLLGFLHKDKKDQPHPDQTFPEHQHKDADPTHPDPAHPHQHVGIAGHVAGEGPSYTPEHKRYDDEMTALGGGAGAGALAGEHHERNRLHKDPPAGYAGTGTGDHVGIDGPIGDPSRASGADHGHAGQQEGVVIEPHTGLPMNIGKYGTTGAGGVDGNSNIEGFHDHSNLGVPAAETGRSGSVTNWEGVRKANTPY</sequence>
<feature type="compositionally biased region" description="Basic and acidic residues" evidence="1">
    <location>
        <begin position="643"/>
        <end position="702"/>
    </location>
</feature>
<dbReference type="AlphaFoldDB" id="A0A4U0XFD6"/>
<feature type="compositionally biased region" description="Low complexity" evidence="1">
    <location>
        <begin position="614"/>
        <end position="640"/>
    </location>
</feature>
<feature type="compositionally biased region" description="Basic and acidic residues" evidence="1">
    <location>
        <begin position="568"/>
        <end position="577"/>
    </location>
</feature>
<accession>A0A4U0XFD6</accession>
<dbReference type="PANTHER" id="PTHR39606">
    <property type="entry name" value="SURFACE PROTEIN, PUTATIVE-RELATED"/>
    <property type="match status" value="1"/>
</dbReference>
<feature type="region of interest" description="Disordered" evidence="1">
    <location>
        <begin position="296"/>
        <end position="393"/>
    </location>
</feature>
<protein>
    <submittedName>
        <fullName evidence="2">Uncharacterized protein</fullName>
    </submittedName>
</protein>
<feature type="compositionally biased region" description="Polar residues" evidence="1">
    <location>
        <begin position="421"/>
        <end position="450"/>
    </location>
</feature>
<feature type="compositionally biased region" description="Low complexity" evidence="1">
    <location>
        <begin position="75"/>
        <end position="94"/>
    </location>
</feature>
<feature type="compositionally biased region" description="Basic and acidic residues" evidence="1">
    <location>
        <begin position="713"/>
        <end position="744"/>
    </location>
</feature>
<feature type="region of interest" description="Disordered" evidence="1">
    <location>
        <begin position="1"/>
        <end position="100"/>
    </location>
</feature>
<reference evidence="2 3" key="1">
    <citation type="submission" date="2017-03" db="EMBL/GenBank/DDBJ databases">
        <title>Genomes of endolithic fungi from Antarctica.</title>
        <authorList>
            <person name="Coleine C."/>
            <person name="Masonjones S."/>
            <person name="Stajich J.E."/>
        </authorList>
    </citation>
    <scope>NUCLEOTIDE SEQUENCE [LARGE SCALE GENOMIC DNA]</scope>
    <source>
        <strain evidence="2 3">CCFEE 5187</strain>
    </source>
</reference>
<gene>
    <name evidence="2" type="ORF">B0A49_02964</name>
</gene>
<name>A0A4U0XFD6_9PEZI</name>
<dbReference type="EMBL" id="NAJN01000283">
    <property type="protein sequence ID" value="TKA75582.1"/>
    <property type="molecule type" value="Genomic_DNA"/>
</dbReference>
<dbReference type="STRING" id="331657.A0A4U0XFD6"/>
<feature type="region of interest" description="Disordered" evidence="1">
    <location>
        <begin position="114"/>
        <end position="282"/>
    </location>
</feature>
<feature type="region of interest" description="Disordered" evidence="1">
    <location>
        <begin position="878"/>
        <end position="902"/>
    </location>
</feature>
<feature type="compositionally biased region" description="Low complexity" evidence="1">
    <location>
        <begin position="350"/>
        <end position="387"/>
    </location>
</feature>
<feature type="region of interest" description="Disordered" evidence="1">
    <location>
        <begin position="474"/>
        <end position="767"/>
    </location>
</feature>
<feature type="compositionally biased region" description="Polar residues" evidence="1">
    <location>
        <begin position="208"/>
        <end position="222"/>
    </location>
</feature>
<evidence type="ECO:0000313" key="3">
    <source>
        <dbReference type="Proteomes" id="UP000308768"/>
    </source>
</evidence>